<reference evidence="2 3" key="1">
    <citation type="submission" date="2019-10" db="EMBL/GenBank/DDBJ databases">
        <title>Assembly and Annotation for the nematode Trichostrongylus colubriformis.</title>
        <authorList>
            <person name="Martin J."/>
        </authorList>
    </citation>
    <scope>NUCLEOTIDE SEQUENCE [LARGE SCALE GENOMIC DNA]</scope>
    <source>
        <strain evidence="2">G859</strain>
        <tissue evidence="2">Whole worm</tissue>
    </source>
</reference>
<evidence type="ECO:0000256" key="1">
    <source>
        <dbReference type="SAM" id="MobiDB-lite"/>
    </source>
</evidence>
<sequence length="510" mass="58494">MIGFICRVCHKCGEITDLTRSSRNVVDSAIFVALATGLGLCREERAKNFYRELRLQCGYVCMQHFHDTAQSLYDEMIATRGSFPDIVPSTSAGSDTETCARIRPYYYAFSTDILRGVRRVVKEIDESVKICQTDLIRYISKAKEKGYIRDKSCDSKSLEPAKRLKWKKYDDDPPLLQKVWFKSIQKLNSFRTLPAREDSQEHDELSVPKDELPLEATVPKEGTHVNATPSLKKPRTELNSEKHDEASEEGPAVHSALSPKRTASPSSLHKKPVCYAVIPLWNLDVDVKKKLTFCLIDNGFYGMMFFDDLRDHPSVRPYFTGYRPEHESQEHEQTPSSLHSTCPVSKTSTLSQQHVKEEPRNCEGISAADLMANRDIHTGMPLCDSDKPLEPCTVESREINLQSLREFSVYHDWPVIASMSDAQFDSFLADRGLLWRQRKDIVVSRFLSESAAPIKTGASDEIVPVGEPYIVKRKYNRKWDRNILWTWQTDESKFYLLWKAIAERYPIEYE</sequence>
<dbReference type="AlphaFoldDB" id="A0AAN8IG39"/>
<protein>
    <submittedName>
        <fullName evidence="2">Uncharacterized protein</fullName>
    </submittedName>
</protein>
<comment type="caution">
    <text evidence="2">The sequence shown here is derived from an EMBL/GenBank/DDBJ whole genome shotgun (WGS) entry which is preliminary data.</text>
</comment>
<feature type="compositionally biased region" description="Basic and acidic residues" evidence="1">
    <location>
        <begin position="195"/>
        <end position="212"/>
    </location>
</feature>
<evidence type="ECO:0000313" key="3">
    <source>
        <dbReference type="Proteomes" id="UP001331761"/>
    </source>
</evidence>
<keyword evidence="3" id="KW-1185">Reference proteome</keyword>
<dbReference type="Proteomes" id="UP001331761">
    <property type="component" value="Unassembled WGS sequence"/>
</dbReference>
<proteinExistence type="predicted"/>
<feature type="region of interest" description="Disordered" evidence="1">
    <location>
        <begin position="324"/>
        <end position="358"/>
    </location>
</feature>
<gene>
    <name evidence="2" type="ORF">GCK32_006045</name>
</gene>
<accession>A0AAN8IG39</accession>
<feature type="region of interest" description="Disordered" evidence="1">
    <location>
        <begin position="195"/>
        <end position="266"/>
    </location>
</feature>
<evidence type="ECO:0000313" key="2">
    <source>
        <dbReference type="EMBL" id="KAK5972196.1"/>
    </source>
</evidence>
<feature type="compositionally biased region" description="Basic and acidic residues" evidence="1">
    <location>
        <begin position="234"/>
        <end position="245"/>
    </location>
</feature>
<dbReference type="EMBL" id="WIXE01016882">
    <property type="protein sequence ID" value="KAK5972196.1"/>
    <property type="molecule type" value="Genomic_DNA"/>
</dbReference>
<organism evidence="2 3">
    <name type="scientific">Trichostrongylus colubriformis</name>
    <name type="common">Black scour worm</name>
    <dbReference type="NCBI Taxonomy" id="6319"/>
    <lineage>
        <taxon>Eukaryota</taxon>
        <taxon>Metazoa</taxon>
        <taxon>Ecdysozoa</taxon>
        <taxon>Nematoda</taxon>
        <taxon>Chromadorea</taxon>
        <taxon>Rhabditida</taxon>
        <taxon>Rhabditina</taxon>
        <taxon>Rhabditomorpha</taxon>
        <taxon>Strongyloidea</taxon>
        <taxon>Trichostrongylidae</taxon>
        <taxon>Trichostrongylus</taxon>
    </lineage>
</organism>
<feature type="compositionally biased region" description="Basic and acidic residues" evidence="1">
    <location>
        <begin position="324"/>
        <end position="333"/>
    </location>
</feature>
<feature type="compositionally biased region" description="Polar residues" evidence="1">
    <location>
        <begin position="334"/>
        <end position="353"/>
    </location>
</feature>
<name>A0AAN8IG39_TRICO</name>